<proteinExistence type="predicted"/>
<protein>
    <submittedName>
        <fullName evidence="2">Uncharacterized protein</fullName>
    </submittedName>
</protein>
<evidence type="ECO:0000256" key="1">
    <source>
        <dbReference type="SAM" id="MobiDB-lite"/>
    </source>
</evidence>
<accession>A0AAW0SQ87</accession>
<feature type="region of interest" description="Disordered" evidence="1">
    <location>
        <begin position="24"/>
        <end position="43"/>
    </location>
</feature>
<reference evidence="2 3" key="1">
    <citation type="submission" date="2023-03" db="EMBL/GenBank/DDBJ databases">
        <title>High-quality genome of Scylla paramamosain provides insights in environmental adaptation.</title>
        <authorList>
            <person name="Zhang L."/>
        </authorList>
    </citation>
    <scope>NUCLEOTIDE SEQUENCE [LARGE SCALE GENOMIC DNA]</scope>
    <source>
        <strain evidence="2">LZ_2023a</strain>
        <tissue evidence="2">Muscle</tissue>
    </source>
</reference>
<evidence type="ECO:0000313" key="2">
    <source>
        <dbReference type="EMBL" id="KAK8377079.1"/>
    </source>
</evidence>
<name>A0AAW0SQ87_SCYPA</name>
<gene>
    <name evidence="2" type="ORF">O3P69_013616</name>
</gene>
<feature type="compositionally biased region" description="Pro residues" evidence="1">
    <location>
        <begin position="33"/>
        <end position="43"/>
    </location>
</feature>
<keyword evidence="3" id="KW-1185">Reference proteome</keyword>
<organism evidence="2 3">
    <name type="scientific">Scylla paramamosain</name>
    <name type="common">Mud crab</name>
    <dbReference type="NCBI Taxonomy" id="85552"/>
    <lineage>
        <taxon>Eukaryota</taxon>
        <taxon>Metazoa</taxon>
        <taxon>Ecdysozoa</taxon>
        <taxon>Arthropoda</taxon>
        <taxon>Crustacea</taxon>
        <taxon>Multicrustacea</taxon>
        <taxon>Malacostraca</taxon>
        <taxon>Eumalacostraca</taxon>
        <taxon>Eucarida</taxon>
        <taxon>Decapoda</taxon>
        <taxon>Pleocyemata</taxon>
        <taxon>Brachyura</taxon>
        <taxon>Eubrachyura</taxon>
        <taxon>Portunoidea</taxon>
        <taxon>Portunidae</taxon>
        <taxon>Portuninae</taxon>
        <taxon>Scylla</taxon>
    </lineage>
</organism>
<dbReference type="EMBL" id="JARAKH010000047">
    <property type="protein sequence ID" value="KAK8377079.1"/>
    <property type="molecule type" value="Genomic_DNA"/>
</dbReference>
<comment type="caution">
    <text evidence="2">The sequence shown here is derived from an EMBL/GenBank/DDBJ whole genome shotgun (WGS) entry which is preliminary data.</text>
</comment>
<evidence type="ECO:0000313" key="3">
    <source>
        <dbReference type="Proteomes" id="UP001487740"/>
    </source>
</evidence>
<dbReference type="AlphaFoldDB" id="A0AAW0SQ87"/>
<sequence length="126" mass="13256">MSRIPASRCLPPATLASAITAPHTCTPPGTLTPSPPHPRPLAPCSPAAAAGYYHHLLHALPVIPPPHHTTTPATPVALIHPATPDAALINTDKSHDNIDITWINTYGLGVNRKPTPAERAIHVLQV</sequence>
<dbReference type="Proteomes" id="UP001487740">
    <property type="component" value="Unassembled WGS sequence"/>
</dbReference>